<dbReference type="SUPFAM" id="SSF53850">
    <property type="entry name" value="Periplasmic binding protein-like II"/>
    <property type="match status" value="1"/>
</dbReference>
<dbReference type="PANTHER" id="PTHR42928:SF5">
    <property type="entry name" value="BLR1237 PROTEIN"/>
    <property type="match status" value="1"/>
</dbReference>
<accession>A0A4R5QG81</accession>
<evidence type="ECO:0000313" key="2">
    <source>
        <dbReference type="EMBL" id="TDH61729.1"/>
    </source>
</evidence>
<keyword evidence="3" id="KW-1185">Reference proteome</keyword>
<dbReference type="CDD" id="cd07012">
    <property type="entry name" value="PBP2_Bug_TTT"/>
    <property type="match status" value="1"/>
</dbReference>
<dbReference type="OrthoDB" id="8264321at2"/>
<protein>
    <submittedName>
        <fullName evidence="2">Tripartite tricarboxylate transporter substrate binding protein</fullName>
    </submittedName>
</protein>
<dbReference type="PANTHER" id="PTHR42928">
    <property type="entry name" value="TRICARBOXYLATE-BINDING PROTEIN"/>
    <property type="match status" value="1"/>
</dbReference>
<comment type="caution">
    <text evidence="2">The sequence shown here is derived from an EMBL/GenBank/DDBJ whole genome shotgun (WGS) entry which is preliminary data.</text>
</comment>
<evidence type="ECO:0000313" key="3">
    <source>
        <dbReference type="Proteomes" id="UP000295096"/>
    </source>
</evidence>
<dbReference type="PIRSF" id="PIRSF017082">
    <property type="entry name" value="YflP"/>
    <property type="match status" value="1"/>
</dbReference>
<name>A0A4R5QG81_9PROT</name>
<dbReference type="Proteomes" id="UP000295096">
    <property type="component" value="Unassembled WGS sequence"/>
</dbReference>
<reference evidence="2 3" key="1">
    <citation type="journal article" date="2016" name="J. Microbiol.">
        <title>Dankookia rubra gen. nov., sp. nov., an alphaproteobacterium isolated from sediment of a shallow stream.</title>
        <authorList>
            <person name="Kim W.H."/>
            <person name="Kim D.H."/>
            <person name="Kang K."/>
            <person name="Ahn T.Y."/>
        </authorList>
    </citation>
    <scope>NUCLEOTIDE SEQUENCE [LARGE SCALE GENOMIC DNA]</scope>
    <source>
        <strain evidence="2 3">JCM30602</strain>
    </source>
</reference>
<evidence type="ECO:0000256" key="1">
    <source>
        <dbReference type="ARBA" id="ARBA00006987"/>
    </source>
</evidence>
<comment type="similarity">
    <text evidence="1">Belongs to the UPF0065 (bug) family.</text>
</comment>
<dbReference type="EMBL" id="SMSJ01000018">
    <property type="protein sequence ID" value="TDH61729.1"/>
    <property type="molecule type" value="Genomic_DNA"/>
</dbReference>
<proteinExistence type="inferred from homology"/>
<gene>
    <name evidence="2" type="ORF">E2C06_15535</name>
</gene>
<dbReference type="Gene3D" id="3.40.190.150">
    <property type="entry name" value="Bordetella uptake gene, domain 1"/>
    <property type="match status" value="1"/>
</dbReference>
<dbReference type="InterPro" id="IPR005064">
    <property type="entry name" value="BUG"/>
</dbReference>
<dbReference type="InterPro" id="IPR042100">
    <property type="entry name" value="Bug_dom1"/>
</dbReference>
<organism evidence="2 3">
    <name type="scientific">Dankookia rubra</name>
    <dbReference type="NCBI Taxonomy" id="1442381"/>
    <lineage>
        <taxon>Bacteria</taxon>
        <taxon>Pseudomonadati</taxon>
        <taxon>Pseudomonadota</taxon>
        <taxon>Alphaproteobacteria</taxon>
        <taxon>Acetobacterales</taxon>
        <taxon>Roseomonadaceae</taxon>
        <taxon>Dankookia</taxon>
    </lineage>
</organism>
<dbReference type="Gene3D" id="3.40.190.10">
    <property type="entry name" value="Periplasmic binding protein-like II"/>
    <property type="match status" value="1"/>
</dbReference>
<dbReference type="AlphaFoldDB" id="A0A4R5QG81"/>
<dbReference type="Pfam" id="PF03401">
    <property type="entry name" value="TctC"/>
    <property type="match status" value="1"/>
</dbReference>
<sequence>MASVWLIFFLPRPRIEAGLAFRRLRKPKARPASIAVATGATAGRTRTMTRLALGLLGLLAALLPAAAQTWPDRPVRLVVPYTAGGATDVGARVLAEALTQVLPQPVVVENRVGAAGMIAAEFVARAPADGHTILFNNTSHAVLRVVVPNAPIDPIKQLSPIAILSEMPMVMLVSNDFPAKDGREFLAQVRAAPGKFDYGSTGGGGTLGMAALLFLKTTGLAMNEIPYRGGAPATLDLAAGRIQLVYDIALTGLQTAKGGQARAFAVTSPARSAAAPDVPTWREIGVDSEMVVWQAVFVPVATPAPTKQALHAAIARVQGTEAIRKKWTELGVDRVLATPPEESEGYVARDVARWEGLMAGAQPAR</sequence>